<dbReference type="AlphaFoldDB" id="Q8EW35"/>
<dbReference type="KEGG" id="mpe:MYPE3720"/>
<dbReference type="EMBL" id="BA000026">
    <property type="protein sequence ID" value="BAC44161.1"/>
    <property type="molecule type" value="Genomic_DNA"/>
</dbReference>
<reference evidence="1 2" key="1">
    <citation type="journal article" date="2002" name="Nucleic Acids Res.">
        <title>The complete genomic sequence of Mycoplasma penetrans, an intracellular bacterial pathogen in humans.</title>
        <authorList>
            <person name="Sasaki Y."/>
            <person name="Ishikawa J."/>
            <person name="Yamashita A."/>
            <person name="Oshima K."/>
            <person name="Kenri T."/>
            <person name="Furuya K."/>
            <person name="Yoshino C."/>
            <person name="Horino A."/>
            <person name="Shiba T."/>
            <person name="Sasaki T."/>
            <person name="Hattori M."/>
        </authorList>
    </citation>
    <scope>NUCLEOTIDE SEQUENCE [LARGE SCALE GENOMIC DNA]</scope>
    <source>
        <strain evidence="1 2">HF-2</strain>
    </source>
</reference>
<evidence type="ECO:0000313" key="2">
    <source>
        <dbReference type="Proteomes" id="UP000002522"/>
    </source>
</evidence>
<proteinExistence type="predicted"/>
<keyword evidence="2" id="KW-1185">Reference proteome</keyword>
<gene>
    <name evidence="1" type="ordered locus">MYPE3720</name>
</gene>
<evidence type="ECO:0000313" key="1">
    <source>
        <dbReference type="EMBL" id="BAC44161.1"/>
    </source>
</evidence>
<dbReference type="STRING" id="272633.gene:10731487"/>
<accession>Q8EW35</accession>
<dbReference type="Proteomes" id="UP000002522">
    <property type="component" value="Chromosome"/>
</dbReference>
<protein>
    <submittedName>
        <fullName evidence="1">Uncharacterized protein</fullName>
    </submittedName>
</protein>
<name>Q8EW35_MALP2</name>
<dbReference type="InParanoid" id="Q8EW35"/>
<dbReference type="HOGENOM" id="CLU_2602271_0_0_14"/>
<dbReference type="RefSeq" id="WP_011077197.1">
    <property type="nucleotide sequence ID" value="NC_004432.1"/>
</dbReference>
<organism evidence="1 2">
    <name type="scientific">Malacoplasma penetrans (strain HF-2)</name>
    <name type="common">Mycoplasma penetrans</name>
    <dbReference type="NCBI Taxonomy" id="272633"/>
    <lineage>
        <taxon>Bacteria</taxon>
        <taxon>Bacillati</taxon>
        <taxon>Mycoplasmatota</taxon>
        <taxon>Mycoplasmoidales</taxon>
        <taxon>Mycoplasmoidaceae</taxon>
        <taxon>Malacoplasma</taxon>
    </lineage>
</organism>
<sequence>MSYYSNPFKYNITHHAVRRARERLHLESYSSDYIHGKLEEYLEFSILVREDFNGKVFKNPEHNITIIVDEYRRIIKTVY</sequence>